<dbReference type="RefSeq" id="WP_169080701.1">
    <property type="nucleotide sequence ID" value="NZ_JAAIIF010000014.1"/>
</dbReference>
<evidence type="ECO:0000313" key="3">
    <source>
        <dbReference type="EMBL" id="NMM96814.1"/>
    </source>
</evidence>
<reference evidence="3 4" key="1">
    <citation type="submission" date="2020-02" db="EMBL/GenBank/DDBJ databases">
        <title>Characterization of phylogenetic diversity of novel bifidobacterial species isolated in Czech ZOOs.</title>
        <authorList>
            <person name="Lugli G.A."/>
            <person name="Vera N.B."/>
            <person name="Ventura M."/>
        </authorList>
    </citation>
    <scope>NUCLEOTIDE SEQUENCE [LARGE SCALE GENOMIC DNA]</scope>
    <source>
        <strain evidence="3 4">DSM 109960</strain>
    </source>
</reference>
<keyword evidence="1" id="KW-0472">Membrane</keyword>
<keyword evidence="1" id="KW-1133">Transmembrane helix</keyword>
<feature type="transmembrane region" description="Helical" evidence="1">
    <location>
        <begin position="70"/>
        <end position="92"/>
    </location>
</feature>
<keyword evidence="1" id="KW-0812">Transmembrane</keyword>
<feature type="transmembrane region" description="Helical" evidence="1">
    <location>
        <begin position="180"/>
        <end position="197"/>
    </location>
</feature>
<evidence type="ECO:0000259" key="2">
    <source>
        <dbReference type="Pfam" id="PF10080"/>
    </source>
</evidence>
<protein>
    <recommendedName>
        <fullName evidence="2">Membrane iron-sulfur containing protein FtrD-like domain-containing protein</fullName>
    </recommendedName>
</protein>
<dbReference type="Pfam" id="PF10080">
    <property type="entry name" value="FtrD-like"/>
    <property type="match status" value="1"/>
</dbReference>
<evidence type="ECO:0000256" key="1">
    <source>
        <dbReference type="SAM" id="Phobius"/>
    </source>
</evidence>
<sequence length="423" mass="45649">MLLQYVTVLQGTLAPALLVMTLSVMLTVGEGRDKPTSRYWRLAGLIVGFVGAVVFAALRATAVINQRTFINYPTLWCCVVLDIAAFVIILRARATTGNWHEHPARLNIANAVAAFAIAATTFRALPDVILRLTIFVEPGDPVFTSAMLLRALGFALGAATAIVAACIFRTMRSTTPHWSFTLAALLQVALLFATHFTDLAQILQSKRIVSFPTELFLLLVWSINHQRTMVIAMAVVFLIPAVASIVKGFTTAKTGDNEAIVRAHVAFGRRAKAAGAWSLVAIIGVTVALTYGVAQTQKTVTLSPPEQYSLKDGVATITFAQVSDGHLHRFQYKAKDGTVMRFIIIKKNGGAYGIGLDACENCGDAGYYEKDGKIICKKCDVAINLATIGFKGGCNPIPFDYQVKPGKIVIQTSVLDALSAHFQ</sequence>
<dbReference type="InterPro" id="IPR018758">
    <property type="entry name" value="FtrD-like"/>
</dbReference>
<feature type="domain" description="Membrane iron-sulfur containing protein FtrD-like" evidence="2">
    <location>
        <begin position="322"/>
        <end position="422"/>
    </location>
</feature>
<feature type="transmembrane region" description="Helical" evidence="1">
    <location>
        <begin position="104"/>
        <end position="125"/>
    </location>
</feature>
<keyword evidence="4" id="KW-1185">Reference proteome</keyword>
<feature type="transmembrane region" description="Helical" evidence="1">
    <location>
        <begin position="145"/>
        <end position="168"/>
    </location>
</feature>
<feature type="transmembrane region" description="Helical" evidence="1">
    <location>
        <begin position="39"/>
        <end position="58"/>
    </location>
</feature>
<name>A0A7Y0HWD6_9BIFI</name>
<evidence type="ECO:0000313" key="4">
    <source>
        <dbReference type="Proteomes" id="UP000529710"/>
    </source>
</evidence>
<feature type="transmembrane region" description="Helical" evidence="1">
    <location>
        <begin position="273"/>
        <end position="294"/>
    </location>
</feature>
<gene>
    <name evidence="3" type="ORF">G1C98_1550</name>
</gene>
<comment type="caution">
    <text evidence="3">The sequence shown here is derived from an EMBL/GenBank/DDBJ whole genome shotgun (WGS) entry which is preliminary data.</text>
</comment>
<proteinExistence type="predicted"/>
<feature type="transmembrane region" description="Helical" evidence="1">
    <location>
        <begin position="6"/>
        <end position="27"/>
    </location>
</feature>
<dbReference type="Proteomes" id="UP000529710">
    <property type="component" value="Unassembled WGS sequence"/>
</dbReference>
<dbReference type="AlphaFoldDB" id="A0A7Y0HWD6"/>
<accession>A0A7Y0HWD6</accession>
<organism evidence="3 4">
    <name type="scientific">Bifidobacterium erythrocebi</name>
    <dbReference type="NCBI Taxonomy" id="2675325"/>
    <lineage>
        <taxon>Bacteria</taxon>
        <taxon>Bacillati</taxon>
        <taxon>Actinomycetota</taxon>
        <taxon>Actinomycetes</taxon>
        <taxon>Bifidobacteriales</taxon>
        <taxon>Bifidobacteriaceae</taxon>
        <taxon>Bifidobacterium</taxon>
    </lineage>
</organism>
<dbReference type="EMBL" id="JAAIIF010000014">
    <property type="protein sequence ID" value="NMM96814.1"/>
    <property type="molecule type" value="Genomic_DNA"/>
</dbReference>
<feature type="transmembrane region" description="Helical" evidence="1">
    <location>
        <begin position="229"/>
        <end position="252"/>
    </location>
</feature>